<keyword evidence="2" id="KW-1185">Reference proteome</keyword>
<organism evidence="1 2">
    <name type="scientific">Trachymyrmex cornetzi</name>
    <dbReference type="NCBI Taxonomy" id="471704"/>
    <lineage>
        <taxon>Eukaryota</taxon>
        <taxon>Metazoa</taxon>
        <taxon>Ecdysozoa</taxon>
        <taxon>Arthropoda</taxon>
        <taxon>Hexapoda</taxon>
        <taxon>Insecta</taxon>
        <taxon>Pterygota</taxon>
        <taxon>Neoptera</taxon>
        <taxon>Endopterygota</taxon>
        <taxon>Hymenoptera</taxon>
        <taxon>Apocrita</taxon>
        <taxon>Aculeata</taxon>
        <taxon>Formicoidea</taxon>
        <taxon>Formicidae</taxon>
        <taxon>Myrmicinae</taxon>
        <taxon>Trachymyrmex</taxon>
    </lineage>
</organism>
<proteinExistence type="predicted"/>
<reference evidence="1 2" key="1">
    <citation type="submission" date="2015-09" db="EMBL/GenBank/DDBJ databases">
        <title>Trachymyrmex cornetzi WGS genome.</title>
        <authorList>
            <person name="Nygaard S."/>
            <person name="Hu H."/>
            <person name="Boomsma J."/>
            <person name="Zhang G."/>
        </authorList>
    </citation>
    <scope>NUCLEOTIDE SEQUENCE [LARGE SCALE GENOMIC DNA]</scope>
    <source>
        <strain evidence="1">Tcor2-1</strain>
        <tissue evidence="1">Whole body</tissue>
    </source>
</reference>
<gene>
    <name evidence="1" type="ORF">ALC57_10753</name>
</gene>
<accession>A0A151J3I2</accession>
<evidence type="ECO:0000313" key="2">
    <source>
        <dbReference type="Proteomes" id="UP000078492"/>
    </source>
</evidence>
<dbReference type="Proteomes" id="UP000078492">
    <property type="component" value="Unassembled WGS sequence"/>
</dbReference>
<feature type="non-terminal residue" evidence="1">
    <location>
        <position position="1"/>
    </location>
</feature>
<dbReference type="EMBL" id="KQ980278">
    <property type="protein sequence ID" value="KYN16981.1"/>
    <property type="molecule type" value="Genomic_DNA"/>
</dbReference>
<name>A0A151J3I2_9HYME</name>
<sequence length="137" mass="15957">VVPCCFDVSLSDFRERRMDSSSCLPIKDLFRSCAYIVLISLEEYRENGEEKLASERIHEVRDDASIRAKVFGESLARIRLRGRKPHNSPVFILKLHLVIPRKYTDLADLRVTKQKNLRRRSVTDMQVLLPDRFAIVL</sequence>
<protein>
    <submittedName>
        <fullName evidence="1">Uncharacterized protein</fullName>
    </submittedName>
</protein>
<evidence type="ECO:0000313" key="1">
    <source>
        <dbReference type="EMBL" id="KYN16981.1"/>
    </source>
</evidence>
<dbReference type="AlphaFoldDB" id="A0A151J3I2"/>